<gene>
    <name evidence="7" type="ORF">PanWU01x14_348560</name>
</gene>
<evidence type="ECO:0000256" key="5">
    <source>
        <dbReference type="ARBA" id="ARBA00023136"/>
    </source>
</evidence>
<dbReference type="Pfam" id="PF00854">
    <property type="entry name" value="PTR2"/>
    <property type="match status" value="1"/>
</dbReference>
<reference evidence="8" key="1">
    <citation type="submission" date="2016-06" db="EMBL/GenBank/DDBJ databases">
        <title>Parallel loss of symbiosis genes in relatives of nitrogen-fixing non-legume Parasponia.</title>
        <authorList>
            <person name="Van Velzen R."/>
            <person name="Holmer R."/>
            <person name="Bu F."/>
            <person name="Rutten L."/>
            <person name="Van Zeijl A."/>
            <person name="Liu W."/>
            <person name="Santuari L."/>
            <person name="Cao Q."/>
            <person name="Sharma T."/>
            <person name="Shen D."/>
            <person name="Roswanjaya Y."/>
            <person name="Wardhani T."/>
            <person name="Kalhor M.S."/>
            <person name="Jansen J."/>
            <person name="Van den Hoogen J."/>
            <person name="Gungor B."/>
            <person name="Hartog M."/>
            <person name="Hontelez J."/>
            <person name="Verver J."/>
            <person name="Yang W.-C."/>
            <person name="Schijlen E."/>
            <person name="Repin R."/>
            <person name="Schilthuizen M."/>
            <person name="Schranz E."/>
            <person name="Heidstra R."/>
            <person name="Miyata K."/>
            <person name="Fedorova E."/>
            <person name="Kohlen W."/>
            <person name="Bisseling T."/>
            <person name="Smit S."/>
            <person name="Geurts R."/>
        </authorList>
    </citation>
    <scope>NUCLEOTIDE SEQUENCE [LARGE SCALE GENOMIC DNA]</scope>
    <source>
        <strain evidence="8">cv. WU1-14</strain>
    </source>
</reference>
<feature type="transmembrane region" description="Helical" evidence="6">
    <location>
        <begin position="84"/>
        <end position="104"/>
    </location>
</feature>
<evidence type="ECO:0000313" key="7">
    <source>
        <dbReference type="EMBL" id="PON33948.1"/>
    </source>
</evidence>
<dbReference type="SUPFAM" id="SSF103473">
    <property type="entry name" value="MFS general substrate transporter"/>
    <property type="match status" value="1"/>
</dbReference>
<dbReference type="InterPro" id="IPR000109">
    <property type="entry name" value="POT_fam"/>
</dbReference>
<name>A0A2P5ABM9_PARAD</name>
<dbReference type="GO" id="GO:0016020">
    <property type="term" value="C:membrane"/>
    <property type="evidence" value="ECO:0007669"/>
    <property type="project" value="UniProtKB-SubCell"/>
</dbReference>
<comment type="caution">
    <text evidence="7">The sequence shown here is derived from an EMBL/GenBank/DDBJ whole genome shotgun (WGS) entry which is preliminary data.</text>
</comment>
<feature type="transmembrane region" description="Helical" evidence="6">
    <location>
        <begin position="183"/>
        <end position="202"/>
    </location>
</feature>
<proteinExistence type="inferred from homology"/>
<protein>
    <submittedName>
        <fullName evidence="7">Proton-dependent oligopeptide transporter family</fullName>
    </submittedName>
</protein>
<dbReference type="Proteomes" id="UP000237105">
    <property type="component" value="Unassembled WGS sequence"/>
</dbReference>
<sequence>MDSSSVTPVTTDNGQYREKYTNKQLSTSTTRHKPSKGGWNAAFFIIFVEVADRFAFYGLAGNLIMYLTKVLGQPMATAAKNVNLWIGVSSLFPILGALVADSFLGRFKTILLSSVVYLMGMVMLSLSVSVIPSYYRKAVFFISLYVLSVGEGGHKPSVQTFAADQFNEDSSDEKEAKSSFFNWWYLGIVTGATAAMLLVIYIQDNISWTIGFGMLATVLAASLLLFLLGIKKYRRQSPVGSPITVVAQVFVAAARKWHVDGMRNSLGLYQGNEGVHAWPIVHSPLGARPLTHT</sequence>
<dbReference type="InterPro" id="IPR036259">
    <property type="entry name" value="MFS_trans_sf"/>
</dbReference>
<keyword evidence="5 6" id="KW-0472">Membrane</keyword>
<dbReference type="AlphaFoldDB" id="A0A2P5ABM9"/>
<dbReference type="GO" id="GO:0022857">
    <property type="term" value="F:transmembrane transporter activity"/>
    <property type="evidence" value="ECO:0007669"/>
    <property type="project" value="InterPro"/>
</dbReference>
<evidence type="ECO:0000256" key="2">
    <source>
        <dbReference type="ARBA" id="ARBA00005982"/>
    </source>
</evidence>
<evidence type="ECO:0000256" key="1">
    <source>
        <dbReference type="ARBA" id="ARBA00004141"/>
    </source>
</evidence>
<dbReference type="PROSITE" id="PS01022">
    <property type="entry name" value="PTR2_1"/>
    <property type="match status" value="1"/>
</dbReference>
<comment type="similarity">
    <text evidence="2">Belongs to the major facilitator superfamily. Proton-dependent oligopeptide transporter (POT/PTR) (TC 2.A.17) family.</text>
</comment>
<evidence type="ECO:0000256" key="4">
    <source>
        <dbReference type="ARBA" id="ARBA00022989"/>
    </source>
</evidence>
<dbReference type="GO" id="GO:0006857">
    <property type="term" value="P:oligopeptide transport"/>
    <property type="evidence" value="ECO:0007669"/>
    <property type="project" value="InterPro"/>
</dbReference>
<dbReference type="PANTHER" id="PTHR11654">
    <property type="entry name" value="OLIGOPEPTIDE TRANSPORTER-RELATED"/>
    <property type="match status" value="1"/>
</dbReference>
<accession>A0A2P5ABM9</accession>
<feature type="transmembrane region" description="Helical" evidence="6">
    <location>
        <begin position="110"/>
        <end position="135"/>
    </location>
</feature>
<dbReference type="Gene3D" id="1.20.1250.20">
    <property type="entry name" value="MFS general substrate transporter like domains"/>
    <property type="match status" value="1"/>
</dbReference>
<feature type="transmembrane region" description="Helical" evidence="6">
    <location>
        <begin position="208"/>
        <end position="228"/>
    </location>
</feature>
<dbReference type="EMBL" id="JXTB01000691">
    <property type="protein sequence ID" value="PON33948.1"/>
    <property type="molecule type" value="Genomic_DNA"/>
</dbReference>
<dbReference type="OrthoDB" id="8904098at2759"/>
<evidence type="ECO:0000256" key="6">
    <source>
        <dbReference type="SAM" id="Phobius"/>
    </source>
</evidence>
<evidence type="ECO:0000313" key="8">
    <source>
        <dbReference type="Proteomes" id="UP000237105"/>
    </source>
</evidence>
<evidence type="ECO:0000256" key="3">
    <source>
        <dbReference type="ARBA" id="ARBA00022692"/>
    </source>
</evidence>
<keyword evidence="4 6" id="KW-1133">Transmembrane helix</keyword>
<keyword evidence="8" id="KW-1185">Reference proteome</keyword>
<comment type="subcellular location">
    <subcellularLocation>
        <location evidence="1">Membrane</location>
        <topology evidence="1">Multi-pass membrane protein</topology>
    </subcellularLocation>
</comment>
<feature type="non-terminal residue" evidence="7">
    <location>
        <position position="293"/>
    </location>
</feature>
<organism evidence="7 8">
    <name type="scientific">Parasponia andersonii</name>
    <name type="common">Sponia andersonii</name>
    <dbReference type="NCBI Taxonomy" id="3476"/>
    <lineage>
        <taxon>Eukaryota</taxon>
        <taxon>Viridiplantae</taxon>
        <taxon>Streptophyta</taxon>
        <taxon>Embryophyta</taxon>
        <taxon>Tracheophyta</taxon>
        <taxon>Spermatophyta</taxon>
        <taxon>Magnoliopsida</taxon>
        <taxon>eudicotyledons</taxon>
        <taxon>Gunneridae</taxon>
        <taxon>Pentapetalae</taxon>
        <taxon>rosids</taxon>
        <taxon>fabids</taxon>
        <taxon>Rosales</taxon>
        <taxon>Cannabaceae</taxon>
        <taxon>Parasponia</taxon>
    </lineage>
</organism>
<dbReference type="InterPro" id="IPR018456">
    <property type="entry name" value="PTR2_symporter_CS"/>
</dbReference>
<keyword evidence="3 6" id="KW-0812">Transmembrane</keyword>